<dbReference type="EMBL" id="ML208677">
    <property type="protein sequence ID" value="TFK61271.1"/>
    <property type="molecule type" value="Genomic_DNA"/>
</dbReference>
<proteinExistence type="predicted"/>
<dbReference type="Proteomes" id="UP000308600">
    <property type="component" value="Unassembled WGS sequence"/>
</dbReference>
<protein>
    <submittedName>
        <fullName evidence="1">Uncharacterized protein</fullName>
    </submittedName>
</protein>
<name>A0ACD3A6V0_9AGAR</name>
<evidence type="ECO:0000313" key="2">
    <source>
        <dbReference type="Proteomes" id="UP000308600"/>
    </source>
</evidence>
<keyword evidence="2" id="KW-1185">Reference proteome</keyword>
<gene>
    <name evidence="1" type="ORF">BDN72DRAFT_778434</name>
</gene>
<accession>A0ACD3A6V0</accession>
<feature type="non-terminal residue" evidence="1">
    <location>
        <position position="1"/>
    </location>
</feature>
<organism evidence="1 2">
    <name type="scientific">Pluteus cervinus</name>
    <dbReference type="NCBI Taxonomy" id="181527"/>
    <lineage>
        <taxon>Eukaryota</taxon>
        <taxon>Fungi</taxon>
        <taxon>Dikarya</taxon>
        <taxon>Basidiomycota</taxon>
        <taxon>Agaricomycotina</taxon>
        <taxon>Agaricomycetes</taxon>
        <taxon>Agaricomycetidae</taxon>
        <taxon>Agaricales</taxon>
        <taxon>Pluteineae</taxon>
        <taxon>Pluteaceae</taxon>
        <taxon>Pluteus</taxon>
    </lineage>
</organism>
<reference evidence="1 2" key="1">
    <citation type="journal article" date="2019" name="Nat. Ecol. Evol.">
        <title>Megaphylogeny resolves global patterns of mushroom evolution.</title>
        <authorList>
            <person name="Varga T."/>
            <person name="Krizsan K."/>
            <person name="Foldi C."/>
            <person name="Dima B."/>
            <person name="Sanchez-Garcia M."/>
            <person name="Sanchez-Ramirez S."/>
            <person name="Szollosi G.J."/>
            <person name="Szarkandi J.G."/>
            <person name="Papp V."/>
            <person name="Albert L."/>
            <person name="Andreopoulos W."/>
            <person name="Angelini C."/>
            <person name="Antonin V."/>
            <person name="Barry K.W."/>
            <person name="Bougher N.L."/>
            <person name="Buchanan P."/>
            <person name="Buyck B."/>
            <person name="Bense V."/>
            <person name="Catcheside P."/>
            <person name="Chovatia M."/>
            <person name="Cooper J."/>
            <person name="Damon W."/>
            <person name="Desjardin D."/>
            <person name="Finy P."/>
            <person name="Geml J."/>
            <person name="Haridas S."/>
            <person name="Hughes K."/>
            <person name="Justo A."/>
            <person name="Karasinski D."/>
            <person name="Kautmanova I."/>
            <person name="Kiss B."/>
            <person name="Kocsube S."/>
            <person name="Kotiranta H."/>
            <person name="LaButti K.M."/>
            <person name="Lechner B.E."/>
            <person name="Liimatainen K."/>
            <person name="Lipzen A."/>
            <person name="Lukacs Z."/>
            <person name="Mihaltcheva S."/>
            <person name="Morgado L.N."/>
            <person name="Niskanen T."/>
            <person name="Noordeloos M.E."/>
            <person name="Ohm R.A."/>
            <person name="Ortiz-Santana B."/>
            <person name="Ovrebo C."/>
            <person name="Racz N."/>
            <person name="Riley R."/>
            <person name="Savchenko A."/>
            <person name="Shiryaev A."/>
            <person name="Soop K."/>
            <person name="Spirin V."/>
            <person name="Szebenyi C."/>
            <person name="Tomsovsky M."/>
            <person name="Tulloss R.E."/>
            <person name="Uehling J."/>
            <person name="Grigoriev I.V."/>
            <person name="Vagvolgyi C."/>
            <person name="Papp T."/>
            <person name="Martin F.M."/>
            <person name="Miettinen O."/>
            <person name="Hibbett D.S."/>
            <person name="Nagy L.G."/>
        </authorList>
    </citation>
    <scope>NUCLEOTIDE SEQUENCE [LARGE SCALE GENOMIC DNA]</scope>
    <source>
        <strain evidence="1 2">NL-1719</strain>
    </source>
</reference>
<sequence>CAGNGWAPGLHCGDGNFGCVKGHVYQVGSDTNVCDFGIRQSCVECNALSC</sequence>
<evidence type="ECO:0000313" key="1">
    <source>
        <dbReference type="EMBL" id="TFK61271.1"/>
    </source>
</evidence>